<comment type="caution">
    <text evidence="2">The sequence shown here is derived from an EMBL/GenBank/DDBJ whole genome shotgun (WGS) entry which is preliminary data.</text>
</comment>
<evidence type="ECO:0000259" key="1">
    <source>
        <dbReference type="Pfam" id="PF04448"/>
    </source>
</evidence>
<reference evidence="2 3" key="1">
    <citation type="submission" date="2019-08" db="EMBL/GenBank/DDBJ databases">
        <title>Whole genome sequence analysis of bacterial isolates in patients.</title>
        <authorList>
            <person name="Jeong K.C."/>
        </authorList>
    </citation>
    <scope>NUCLEOTIDE SEQUENCE [LARGE SCALE GENOMIC DNA]</scope>
    <source>
        <strain evidence="2 3">KCJ3K342</strain>
    </source>
</reference>
<gene>
    <name evidence="2" type="ORF">FZC81_19350</name>
</gene>
<dbReference type="AlphaFoldDB" id="A0AAE8X1W3"/>
<proteinExistence type="predicted"/>
<dbReference type="InterPro" id="IPR007539">
    <property type="entry name" value="DUF551"/>
</dbReference>
<feature type="domain" description="DUF551" evidence="1">
    <location>
        <begin position="48"/>
        <end position="117"/>
    </location>
</feature>
<dbReference type="Pfam" id="PF04448">
    <property type="entry name" value="DUF551"/>
    <property type="match status" value="1"/>
</dbReference>
<dbReference type="EMBL" id="VTDZ01000103">
    <property type="protein sequence ID" value="TYS07820.1"/>
    <property type="molecule type" value="Genomic_DNA"/>
</dbReference>
<sequence>MATMTQLVESEISDFFAIFGSPGGPVTIEEAQKTLLSRISPLLSTDMSWIKCAERLPETHEHVLVNDLNGEGVLIAWRAEWQSVSGPTGKWQWVFQIEGIEHDDVRIEEWLPYPSPSA</sequence>
<evidence type="ECO:0000313" key="3">
    <source>
        <dbReference type="Proteomes" id="UP000322612"/>
    </source>
</evidence>
<name>A0AAE8X1W3_9ENTR</name>
<evidence type="ECO:0000313" key="2">
    <source>
        <dbReference type="EMBL" id="TYS07820.1"/>
    </source>
</evidence>
<protein>
    <submittedName>
        <fullName evidence="2">DUF551 domain-containing protein</fullName>
    </submittedName>
</protein>
<dbReference type="RefSeq" id="WP_022651061.1">
    <property type="nucleotide sequence ID" value="NZ_FJZG01000009.1"/>
</dbReference>
<dbReference type="Proteomes" id="UP000322612">
    <property type="component" value="Unassembled WGS sequence"/>
</dbReference>
<accession>A0AAE8X1W3</accession>
<organism evidence="2 3">
    <name type="scientific">Enterobacter hormaechei</name>
    <dbReference type="NCBI Taxonomy" id="158836"/>
    <lineage>
        <taxon>Bacteria</taxon>
        <taxon>Pseudomonadati</taxon>
        <taxon>Pseudomonadota</taxon>
        <taxon>Gammaproteobacteria</taxon>
        <taxon>Enterobacterales</taxon>
        <taxon>Enterobacteriaceae</taxon>
        <taxon>Enterobacter</taxon>
        <taxon>Enterobacter cloacae complex</taxon>
    </lineage>
</organism>